<dbReference type="InterPro" id="IPR001967">
    <property type="entry name" value="Peptidase_S11_N"/>
</dbReference>
<keyword evidence="2 8" id="KW-0732">Signal</keyword>
<evidence type="ECO:0000256" key="3">
    <source>
        <dbReference type="ARBA" id="ARBA00022801"/>
    </source>
</evidence>
<feature type="chain" id="PRO_5046230808" evidence="8">
    <location>
        <begin position="24"/>
        <end position="326"/>
    </location>
</feature>
<dbReference type="Gene3D" id="3.40.710.10">
    <property type="entry name" value="DD-peptidase/beta-lactamase superfamily"/>
    <property type="match status" value="1"/>
</dbReference>
<name>A0ABS9UAD6_9BACL</name>
<reference evidence="10 11" key="1">
    <citation type="submission" date="2022-03" db="EMBL/GenBank/DDBJ databases">
        <authorList>
            <person name="Jo J.-H."/>
            <person name="Im W.-T."/>
        </authorList>
    </citation>
    <scope>NUCLEOTIDE SEQUENCE [LARGE SCALE GENOMIC DNA]</scope>
    <source>
        <strain evidence="10 11">MA9</strain>
    </source>
</reference>
<dbReference type="SUPFAM" id="SSF56601">
    <property type="entry name" value="beta-lactamase/transpeptidase-like"/>
    <property type="match status" value="1"/>
</dbReference>
<evidence type="ECO:0000313" key="10">
    <source>
        <dbReference type="EMBL" id="MCH7321163.1"/>
    </source>
</evidence>
<dbReference type="Proteomes" id="UP001316087">
    <property type="component" value="Unassembled WGS sequence"/>
</dbReference>
<keyword evidence="4" id="KW-0133">Cell shape</keyword>
<protein>
    <submittedName>
        <fullName evidence="10">D-alanyl-D-alanine carboxypeptidase</fullName>
    </submittedName>
</protein>
<evidence type="ECO:0000256" key="4">
    <source>
        <dbReference type="ARBA" id="ARBA00022960"/>
    </source>
</evidence>
<sequence>MKKWIVSLVIILFVGFHSNQVNAAYASYVVIDAENGRTLVGQNEHERLPIASLTKIWTALIVLERSELTDLVYVSSRAASVEGSSIYLEQGQTYTIDYLVHGLMMQSGNDAATALAEHVGGSIEGFVYLMNEKAKLHQLTNTYFTNPTGLHDDKHLSSAYDTAKMLQIAMQNEEFQKVASTKVFSQGMTWKNKHRLLHEDVGAIAGKTGYTKVASRTLATFFKREQKSFVVVTLNEGNDWHIHKELANYIDANFSNEVIVKKGIYKTNGLSVSVEEPIQMLLRKGEHPKLQHILLVSRHPESKRAAWRVFEGDRVVASKLVQIKTR</sequence>
<keyword evidence="11" id="KW-1185">Reference proteome</keyword>
<dbReference type="InterPro" id="IPR018044">
    <property type="entry name" value="Peptidase_S11"/>
</dbReference>
<comment type="caution">
    <text evidence="10">The sequence shown here is derived from an EMBL/GenBank/DDBJ whole genome shotgun (WGS) entry which is preliminary data.</text>
</comment>
<keyword evidence="3" id="KW-0378">Hydrolase</keyword>
<dbReference type="PANTHER" id="PTHR21581:SF33">
    <property type="entry name" value="D-ALANYL-D-ALANINE CARBOXYPEPTIDASE DACB"/>
    <property type="match status" value="1"/>
</dbReference>
<evidence type="ECO:0000256" key="1">
    <source>
        <dbReference type="ARBA" id="ARBA00007164"/>
    </source>
</evidence>
<proteinExistence type="inferred from homology"/>
<gene>
    <name evidence="10" type="ORF">LZ480_04595</name>
</gene>
<evidence type="ECO:0000313" key="11">
    <source>
        <dbReference type="Proteomes" id="UP001316087"/>
    </source>
</evidence>
<dbReference type="RefSeq" id="WP_241368198.1">
    <property type="nucleotide sequence ID" value="NZ_JAKZFC010000001.1"/>
</dbReference>
<keyword evidence="10" id="KW-0121">Carboxypeptidase</keyword>
<comment type="similarity">
    <text evidence="1 7">Belongs to the peptidase S11 family.</text>
</comment>
<feature type="domain" description="Peptidase S11 D-alanyl-D-alanine carboxypeptidase A N-terminal" evidence="9">
    <location>
        <begin position="23"/>
        <end position="236"/>
    </location>
</feature>
<keyword evidence="6" id="KW-0961">Cell wall biogenesis/degradation</keyword>
<dbReference type="InterPro" id="IPR012338">
    <property type="entry name" value="Beta-lactam/transpept-like"/>
</dbReference>
<dbReference type="Pfam" id="PF00768">
    <property type="entry name" value="Peptidase_S11"/>
    <property type="match status" value="1"/>
</dbReference>
<evidence type="ECO:0000256" key="6">
    <source>
        <dbReference type="ARBA" id="ARBA00023316"/>
    </source>
</evidence>
<feature type="signal peptide" evidence="8">
    <location>
        <begin position="1"/>
        <end position="23"/>
    </location>
</feature>
<dbReference type="EMBL" id="JAKZFC010000001">
    <property type="protein sequence ID" value="MCH7321163.1"/>
    <property type="molecule type" value="Genomic_DNA"/>
</dbReference>
<dbReference type="PRINTS" id="PR00725">
    <property type="entry name" value="DADACBPTASE1"/>
</dbReference>
<evidence type="ECO:0000256" key="8">
    <source>
        <dbReference type="SAM" id="SignalP"/>
    </source>
</evidence>
<dbReference type="GO" id="GO:0004180">
    <property type="term" value="F:carboxypeptidase activity"/>
    <property type="evidence" value="ECO:0007669"/>
    <property type="project" value="UniProtKB-KW"/>
</dbReference>
<evidence type="ECO:0000256" key="7">
    <source>
        <dbReference type="RuleBase" id="RU004016"/>
    </source>
</evidence>
<accession>A0ABS9UAD6</accession>
<dbReference type="PANTHER" id="PTHR21581">
    <property type="entry name" value="D-ALANYL-D-ALANINE CARBOXYPEPTIDASE"/>
    <property type="match status" value="1"/>
</dbReference>
<evidence type="ECO:0000256" key="5">
    <source>
        <dbReference type="ARBA" id="ARBA00022984"/>
    </source>
</evidence>
<evidence type="ECO:0000259" key="9">
    <source>
        <dbReference type="Pfam" id="PF00768"/>
    </source>
</evidence>
<evidence type="ECO:0000256" key="2">
    <source>
        <dbReference type="ARBA" id="ARBA00022729"/>
    </source>
</evidence>
<organism evidence="10 11">
    <name type="scientific">Solibacillus palustris</name>
    <dbReference type="NCBI Taxonomy" id="2908203"/>
    <lineage>
        <taxon>Bacteria</taxon>
        <taxon>Bacillati</taxon>
        <taxon>Bacillota</taxon>
        <taxon>Bacilli</taxon>
        <taxon>Bacillales</taxon>
        <taxon>Caryophanaceae</taxon>
        <taxon>Solibacillus</taxon>
    </lineage>
</organism>
<keyword evidence="5" id="KW-0573">Peptidoglycan synthesis</keyword>
<keyword evidence="10" id="KW-0645">Protease</keyword>